<protein>
    <submittedName>
        <fullName evidence="2">DUF2298 domain-containing protein</fullName>
    </submittedName>
</protein>
<proteinExistence type="predicted"/>
<feature type="transmembrane region" description="Helical" evidence="1">
    <location>
        <begin position="172"/>
        <end position="194"/>
    </location>
</feature>
<sequence>MEYGTIFIWWLIMLALATAGVPIAATLFTSIPDRGMGLALPTALITFVLPAYWVGQLWFGPPALVVGLISLGTLSLWTAWRGPRVPLRRFVEASAVFSLGFILVVGIRVVDPSILPAGGEKFLDYGLLKTVLRADQLPPEDFWFAGNSVQYYYGGQLISAILAILSGTPAKYAYNLAFASFYGMLVTTVYDLAGSIAQSRGGSYRVAGVLAAFFVAFASNLVTPMAAILWSLPNGIATSIAETVAATTALDASPILSRDAFSYWTASRVIDGTINEFPLFAWLNGDLHAHMLSTPFLLLATAIAYAYYQTPTDAVGRRRLLVVGAIPPVAGFIAVINTWSFPTAIGVTWLSIAFAPASPRSLLPSTIRPSIPAKADEQGTVLRLGVSAGLAILVACLGILWTGPFFLGPATGGSARTIGVFPDQSSLIGLILIHGWVLLVFGLFFGSRIRNTHTDRLLLGGALIGAIVVGVISQTPAVILVLPLVVFAWFLLRHERVSSFETVLFLAGAGLVLLVEFVYLDAQAGPGRMNTVFKTYMQVWILWGTGAAVAFEQLLPVRLSQWQRWDVRRVTITVVGVVLLIAVSLYGVIALGAHFEQIDEPTLDATTWAQEQHPEEWAAIQFLATRSGQPNIVTAPACWCNSIDSVQPYRWANAPSSFTGVPTVAGWSHEVGYRGRQTYRRRVDDVRTIYTGSWEKRHSLLARYDVRYIYVGPNERALYELDDFASHSELSVVFQNNAVTIYRVPQRISKRG</sequence>
<evidence type="ECO:0000313" key="3">
    <source>
        <dbReference type="Proteomes" id="UP001254813"/>
    </source>
</evidence>
<dbReference type="Proteomes" id="UP001254813">
    <property type="component" value="Unassembled WGS sequence"/>
</dbReference>
<feature type="transmembrane region" description="Helical" evidence="1">
    <location>
        <begin position="287"/>
        <end position="308"/>
    </location>
</feature>
<evidence type="ECO:0000256" key="1">
    <source>
        <dbReference type="SAM" id="Phobius"/>
    </source>
</evidence>
<reference evidence="2 3" key="1">
    <citation type="submission" date="2022-06" db="EMBL/GenBank/DDBJ databases">
        <title>Halogeometricum sp. a new haloarchaeum isolate from saline soil.</title>
        <authorList>
            <person name="Strakova D."/>
            <person name="Galisteo C."/>
            <person name="Sanchez-Porro C."/>
            <person name="Ventosa A."/>
        </authorList>
    </citation>
    <scope>NUCLEOTIDE SEQUENCE [LARGE SCALE GENOMIC DNA]</scope>
    <source>
        <strain evidence="3">S3BR25-2</strain>
    </source>
</reference>
<dbReference type="InterPro" id="IPR018746">
    <property type="entry name" value="DUF2298"/>
</dbReference>
<feature type="transmembrane region" description="Helical" evidence="1">
    <location>
        <begin position="206"/>
        <end position="230"/>
    </location>
</feature>
<dbReference type="Pfam" id="PF10060">
    <property type="entry name" value="DUF2298"/>
    <property type="match status" value="1"/>
</dbReference>
<feature type="transmembrane region" description="Helical" evidence="1">
    <location>
        <begin position="320"/>
        <end position="339"/>
    </location>
</feature>
<name>A0ABU2G7T4_9EURY</name>
<feature type="transmembrane region" description="Helical" evidence="1">
    <location>
        <begin position="384"/>
        <end position="407"/>
    </location>
</feature>
<gene>
    <name evidence="2" type="ORF">NDI79_22115</name>
</gene>
<keyword evidence="3" id="KW-1185">Reference proteome</keyword>
<dbReference type="PANTHER" id="PTHR10790:SF51">
    <property type="entry name" value="TETRATRICOPEPTIDE REPEAT PROTEIN"/>
    <property type="match status" value="1"/>
</dbReference>
<feature type="transmembrane region" description="Helical" evidence="1">
    <location>
        <begin position="427"/>
        <end position="445"/>
    </location>
</feature>
<feature type="transmembrane region" description="Helical" evidence="1">
    <location>
        <begin position="457"/>
        <end position="490"/>
    </location>
</feature>
<evidence type="ECO:0000313" key="2">
    <source>
        <dbReference type="EMBL" id="MDS0296867.1"/>
    </source>
</evidence>
<comment type="caution">
    <text evidence="2">The sequence shown here is derived from an EMBL/GenBank/DDBJ whole genome shotgun (WGS) entry which is preliminary data.</text>
</comment>
<dbReference type="EMBL" id="JAMQOQ010000009">
    <property type="protein sequence ID" value="MDS0296867.1"/>
    <property type="molecule type" value="Genomic_DNA"/>
</dbReference>
<feature type="transmembrane region" description="Helical" evidence="1">
    <location>
        <begin position="502"/>
        <end position="520"/>
    </location>
</feature>
<feature type="transmembrane region" description="Helical" evidence="1">
    <location>
        <begin position="35"/>
        <end position="53"/>
    </location>
</feature>
<feature type="transmembrane region" description="Helical" evidence="1">
    <location>
        <begin position="90"/>
        <end position="110"/>
    </location>
</feature>
<feature type="transmembrane region" description="Helical" evidence="1">
    <location>
        <begin position="532"/>
        <end position="551"/>
    </location>
</feature>
<keyword evidence="1" id="KW-0812">Transmembrane</keyword>
<feature type="transmembrane region" description="Helical" evidence="1">
    <location>
        <begin position="59"/>
        <end position="78"/>
    </location>
</feature>
<accession>A0ABU2G7T4</accession>
<feature type="transmembrane region" description="Helical" evidence="1">
    <location>
        <begin position="571"/>
        <end position="593"/>
    </location>
</feature>
<organism evidence="2 3">
    <name type="scientific">Halogeometricum luteum</name>
    <dbReference type="NCBI Taxonomy" id="2950537"/>
    <lineage>
        <taxon>Archaea</taxon>
        <taxon>Methanobacteriati</taxon>
        <taxon>Methanobacteriota</taxon>
        <taxon>Stenosarchaea group</taxon>
        <taxon>Halobacteria</taxon>
        <taxon>Halobacteriales</taxon>
        <taxon>Haloferacaceae</taxon>
        <taxon>Halogeometricum</taxon>
    </lineage>
</organism>
<dbReference type="NCBIfam" id="TIGR03662">
    <property type="entry name" value="Chlor_Arch_YYY"/>
    <property type="match status" value="1"/>
</dbReference>
<keyword evidence="1" id="KW-0472">Membrane</keyword>
<keyword evidence="1" id="KW-1133">Transmembrane helix</keyword>
<dbReference type="RefSeq" id="WP_310930805.1">
    <property type="nucleotide sequence ID" value="NZ_JAMQOQ010000009.1"/>
</dbReference>
<dbReference type="PANTHER" id="PTHR10790">
    <property type="entry name" value="TPR-DOMAIN CONTAINING PROTEIN"/>
    <property type="match status" value="1"/>
</dbReference>
<feature type="transmembrane region" description="Helical" evidence="1">
    <location>
        <begin position="6"/>
        <end position="28"/>
    </location>
</feature>